<proteinExistence type="predicted"/>
<name>A0A922TCC6_9HYPH</name>
<feature type="compositionally biased region" description="Basic and acidic residues" evidence="1">
    <location>
        <begin position="1"/>
        <end position="41"/>
    </location>
</feature>
<dbReference type="RefSeq" id="WP_037166410.1">
    <property type="nucleotide sequence ID" value="NZ_CAJXID010000026.1"/>
</dbReference>
<gene>
    <name evidence="2" type="ORF">GV68_00030</name>
</gene>
<comment type="caution">
    <text evidence="2">The sequence shown here is derived from an EMBL/GenBank/DDBJ whole genome shotgun (WGS) entry which is preliminary data.</text>
</comment>
<dbReference type="AlphaFoldDB" id="A0A922TCC6"/>
<evidence type="ECO:0000256" key="1">
    <source>
        <dbReference type="SAM" id="MobiDB-lite"/>
    </source>
</evidence>
<feature type="compositionally biased region" description="Basic residues" evidence="1">
    <location>
        <begin position="42"/>
        <end position="51"/>
    </location>
</feature>
<protein>
    <submittedName>
        <fullName evidence="2">Uncharacterized protein</fullName>
    </submittedName>
</protein>
<sequence>MTKDDAEIPAEERRAAGKRQAEARAEERKARAAAKLRENLMRRKGQARARRSGAADEAFGLPAAKKDESD</sequence>
<accession>A0A922TCC6</accession>
<dbReference type="EMBL" id="JOKJ01000001">
    <property type="protein sequence ID" value="KEQ10712.1"/>
    <property type="molecule type" value="Genomic_DNA"/>
</dbReference>
<organism evidence="2 3">
    <name type="scientific">Pseudorhizobium pelagicum</name>
    <dbReference type="NCBI Taxonomy" id="1509405"/>
    <lineage>
        <taxon>Bacteria</taxon>
        <taxon>Pseudomonadati</taxon>
        <taxon>Pseudomonadota</taxon>
        <taxon>Alphaproteobacteria</taxon>
        <taxon>Hyphomicrobiales</taxon>
        <taxon>Rhizobiaceae</taxon>
        <taxon>Rhizobium/Agrobacterium group</taxon>
        <taxon>Pseudorhizobium</taxon>
    </lineage>
</organism>
<feature type="region of interest" description="Disordered" evidence="1">
    <location>
        <begin position="1"/>
        <end position="70"/>
    </location>
</feature>
<keyword evidence="3" id="KW-1185">Reference proteome</keyword>
<dbReference type="Proteomes" id="UP000052167">
    <property type="component" value="Unassembled WGS sequence"/>
</dbReference>
<reference evidence="2 3" key="1">
    <citation type="submission" date="2014-06" db="EMBL/GenBank/DDBJ databases">
        <title>Rhizobium pelagicum/R2-400B4.</title>
        <authorList>
            <person name="Kimes N.E."/>
            <person name="Lopez-Perez M."/>
        </authorList>
    </citation>
    <scope>NUCLEOTIDE SEQUENCE [LARGE SCALE GENOMIC DNA]</scope>
    <source>
        <strain evidence="2 3">R2-400B4</strain>
    </source>
</reference>
<evidence type="ECO:0000313" key="2">
    <source>
        <dbReference type="EMBL" id="KEQ10712.1"/>
    </source>
</evidence>
<evidence type="ECO:0000313" key="3">
    <source>
        <dbReference type="Proteomes" id="UP000052167"/>
    </source>
</evidence>